<gene>
    <name evidence="2" type="ORF">B0H16DRAFT_1470979</name>
</gene>
<keyword evidence="3" id="KW-1185">Reference proteome</keyword>
<reference evidence="2" key="1">
    <citation type="submission" date="2023-03" db="EMBL/GenBank/DDBJ databases">
        <title>Massive genome expansion in bonnet fungi (Mycena s.s.) driven by repeated elements and novel gene families across ecological guilds.</title>
        <authorList>
            <consortium name="Lawrence Berkeley National Laboratory"/>
            <person name="Harder C.B."/>
            <person name="Miyauchi S."/>
            <person name="Viragh M."/>
            <person name="Kuo A."/>
            <person name="Thoen E."/>
            <person name="Andreopoulos B."/>
            <person name="Lu D."/>
            <person name="Skrede I."/>
            <person name="Drula E."/>
            <person name="Henrissat B."/>
            <person name="Morin E."/>
            <person name="Kohler A."/>
            <person name="Barry K."/>
            <person name="LaButti K."/>
            <person name="Morin E."/>
            <person name="Salamov A."/>
            <person name="Lipzen A."/>
            <person name="Mereny Z."/>
            <person name="Hegedus B."/>
            <person name="Baldrian P."/>
            <person name="Stursova M."/>
            <person name="Weitz H."/>
            <person name="Taylor A."/>
            <person name="Grigoriev I.V."/>
            <person name="Nagy L.G."/>
            <person name="Martin F."/>
            <person name="Kauserud H."/>
        </authorList>
    </citation>
    <scope>NUCLEOTIDE SEQUENCE</scope>
    <source>
        <strain evidence="2">CBHHK182m</strain>
    </source>
</reference>
<evidence type="ECO:0000313" key="2">
    <source>
        <dbReference type="EMBL" id="KAJ7727404.1"/>
    </source>
</evidence>
<comment type="caution">
    <text evidence="2">The sequence shown here is derived from an EMBL/GenBank/DDBJ whole genome shotgun (WGS) entry which is preliminary data.</text>
</comment>
<dbReference type="Proteomes" id="UP001215598">
    <property type="component" value="Unassembled WGS sequence"/>
</dbReference>
<proteinExistence type="predicted"/>
<feature type="region of interest" description="Disordered" evidence="1">
    <location>
        <begin position="442"/>
        <end position="481"/>
    </location>
</feature>
<dbReference type="EMBL" id="JARKIB010000180">
    <property type="protein sequence ID" value="KAJ7727404.1"/>
    <property type="molecule type" value="Genomic_DNA"/>
</dbReference>
<dbReference type="AlphaFoldDB" id="A0AAD7HSJ7"/>
<accession>A0AAD7HSJ7</accession>
<sequence length="481" mass="54131">MSNPAHLSFFYALWNARLSAASHSKKNVLNSHEESQRRLSDKVMPELCSNVQEVPSNGASHSPNKTRLHFERLERWGSIRNWASTVLPQRVKLSMFDKSQTLHPTPYVSPNWFPQLVGHLLMCNIPVHTPATTPVVAQISQQLVGFSLNRPTLTAEEVLHTIFQHDTTAGGYLLRHLHLSNETTSACMVGLTLVFHVPVLYELLTNCLSSTNNPHHVLHATQDSISATQFRSHHNLVPSVQLYLVYVVELPLTSSHVTTELFLTAHYKYERLKYAVHSLVAMYQWTVNFGPSLTVQLVSTYWNNVHKTKHEQLAVAKEKRHLEKKSKNKKAKAACLAACPEVPQESSDIVPTPFSDAVLVPPSDVPQTSTASDGPDLSQIPGDLFGLLLPTKTRIILERLGVNVWIHNDEELYRLAAKYLCKLWDEHLILKPMTKVNESLNRPVKNPMKKQTREHMDHMSRSALLGTPQLSKGDRLTGLGL</sequence>
<feature type="compositionally biased region" description="Basic and acidic residues" evidence="1">
    <location>
        <begin position="451"/>
        <end position="460"/>
    </location>
</feature>
<protein>
    <submittedName>
        <fullName evidence="2">Uncharacterized protein</fullName>
    </submittedName>
</protein>
<name>A0AAD7HSJ7_9AGAR</name>
<evidence type="ECO:0000256" key="1">
    <source>
        <dbReference type="SAM" id="MobiDB-lite"/>
    </source>
</evidence>
<evidence type="ECO:0000313" key="3">
    <source>
        <dbReference type="Proteomes" id="UP001215598"/>
    </source>
</evidence>
<organism evidence="2 3">
    <name type="scientific">Mycena metata</name>
    <dbReference type="NCBI Taxonomy" id="1033252"/>
    <lineage>
        <taxon>Eukaryota</taxon>
        <taxon>Fungi</taxon>
        <taxon>Dikarya</taxon>
        <taxon>Basidiomycota</taxon>
        <taxon>Agaricomycotina</taxon>
        <taxon>Agaricomycetes</taxon>
        <taxon>Agaricomycetidae</taxon>
        <taxon>Agaricales</taxon>
        <taxon>Marasmiineae</taxon>
        <taxon>Mycenaceae</taxon>
        <taxon>Mycena</taxon>
    </lineage>
</organism>